<dbReference type="Gene3D" id="2.60.120.620">
    <property type="entry name" value="q2cbj1_9rhob like domain"/>
    <property type="match status" value="1"/>
</dbReference>
<gene>
    <name evidence="1" type="ORF">LECACI_7A005809</name>
</gene>
<evidence type="ECO:0000313" key="1">
    <source>
        <dbReference type="EMBL" id="CAK4030651.1"/>
    </source>
</evidence>
<protein>
    <submittedName>
        <fullName evidence="1">Uncharacterized protein</fullName>
    </submittedName>
</protein>
<name>A0AAI9EA98_9PEZI</name>
<dbReference type="PANTHER" id="PTHR37563:SF2">
    <property type="entry name" value="PHYTANOYL-COA DIOXYGENASE FAMILY PROTEIN (AFU_ORTHOLOGUE AFUA_2G03330)"/>
    <property type="match status" value="1"/>
</dbReference>
<dbReference type="InterPro" id="IPR051961">
    <property type="entry name" value="Fungal_Metabolite_Diox"/>
</dbReference>
<reference evidence="1" key="1">
    <citation type="submission" date="2023-11" db="EMBL/GenBank/DDBJ databases">
        <authorList>
            <person name="Alioto T."/>
            <person name="Alioto T."/>
            <person name="Gomez Garrido J."/>
        </authorList>
    </citation>
    <scope>NUCLEOTIDE SEQUENCE</scope>
</reference>
<organism evidence="1 2">
    <name type="scientific">Lecanosticta acicola</name>
    <dbReference type="NCBI Taxonomy" id="111012"/>
    <lineage>
        <taxon>Eukaryota</taxon>
        <taxon>Fungi</taxon>
        <taxon>Dikarya</taxon>
        <taxon>Ascomycota</taxon>
        <taxon>Pezizomycotina</taxon>
        <taxon>Dothideomycetes</taxon>
        <taxon>Dothideomycetidae</taxon>
        <taxon>Mycosphaerellales</taxon>
        <taxon>Mycosphaerellaceae</taxon>
        <taxon>Lecanosticta</taxon>
    </lineage>
</organism>
<sequence length="330" mass="36762">MDGPRAIHATASERSAQHYAPPNIQAALGGLHQDGLLLLKNIIDTSHIDRLRAAMSAETHSLLTASPRANLYNQGVNSNILQCPPLDREDCLFADVYFNPFVCQLANAYLGSRPIWNFTTGNNALARTEGLRQPVHKDITFADHPTAPFYLIANMPLSNFSPANGATEFWLGSHAHTTSSDQIPCTEETKYRASQIAGYDPTCEVRPHIVEARRKVRPPVQVACERGDVLIRDLRTWHAGMPNTSDEDRIMVAVGYQAPWYANHTQRLYVPVRHANFFLSAAGRREVEVRATLVEEEEEEKGVLWRNYGFAFEPSGKGEVVLSSCVKARL</sequence>
<comment type="caution">
    <text evidence="1">The sequence shown here is derived from an EMBL/GenBank/DDBJ whole genome shotgun (WGS) entry which is preliminary data.</text>
</comment>
<dbReference type="SUPFAM" id="SSF51197">
    <property type="entry name" value="Clavaminate synthase-like"/>
    <property type="match status" value="1"/>
</dbReference>
<dbReference type="PANTHER" id="PTHR37563">
    <property type="entry name" value="PHYTANOYL-COA DIOXYGENASE FAMILY PROTEIN (AFU_ORTHOLOGUE AFUA_2G03330)"/>
    <property type="match status" value="1"/>
</dbReference>
<accession>A0AAI9EA98</accession>
<dbReference type="AlphaFoldDB" id="A0AAI9EA98"/>
<dbReference type="Pfam" id="PF05721">
    <property type="entry name" value="PhyH"/>
    <property type="match status" value="1"/>
</dbReference>
<evidence type="ECO:0000313" key="2">
    <source>
        <dbReference type="Proteomes" id="UP001296104"/>
    </source>
</evidence>
<dbReference type="Proteomes" id="UP001296104">
    <property type="component" value="Unassembled WGS sequence"/>
</dbReference>
<dbReference type="EMBL" id="CAVMBE010000038">
    <property type="protein sequence ID" value="CAK4030651.1"/>
    <property type="molecule type" value="Genomic_DNA"/>
</dbReference>
<dbReference type="InterPro" id="IPR008775">
    <property type="entry name" value="Phytyl_CoA_dOase-like"/>
</dbReference>
<proteinExistence type="predicted"/>
<keyword evidence="2" id="KW-1185">Reference proteome</keyword>